<evidence type="ECO:0000256" key="1">
    <source>
        <dbReference type="PROSITE-ProRule" id="PRU01388"/>
    </source>
</evidence>
<dbReference type="Pfam" id="PF24079">
    <property type="entry name" value="UBR4"/>
    <property type="match status" value="1"/>
</dbReference>
<name>A0A443SGW0_9ACAR</name>
<proteinExistence type="inferred from homology"/>
<organism evidence="5 6">
    <name type="scientific">Leptotrombidium deliense</name>
    <dbReference type="NCBI Taxonomy" id="299467"/>
    <lineage>
        <taxon>Eukaryota</taxon>
        <taxon>Metazoa</taxon>
        <taxon>Ecdysozoa</taxon>
        <taxon>Arthropoda</taxon>
        <taxon>Chelicerata</taxon>
        <taxon>Arachnida</taxon>
        <taxon>Acari</taxon>
        <taxon>Acariformes</taxon>
        <taxon>Trombidiformes</taxon>
        <taxon>Prostigmata</taxon>
        <taxon>Anystina</taxon>
        <taxon>Parasitengona</taxon>
        <taxon>Trombiculoidea</taxon>
        <taxon>Trombiculidae</taxon>
        <taxon>Leptotrombidium</taxon>
    </lineage>
</organism>
<evidence type="ECO:0000259" key="3">
    <source>
        <dbReference type="Pfam" id="PF13764"/>
    </source>
</evidence>
<dbReference type="Proteomes" id="UP000288716">
    <property type="component" value="Unassembled WGS sequence"/>
</dbReference>
<comment type="caution">
    <text evidence="5">The sequence shown here is derived from an EMBL/GenBank/DDBJ whole genome shotgun (WGS) entry which is preliminary data.</text>
</comment>
<sequence length="2360" mass="265206">SLQDQQPPGGGVPDLSGPGRGSAAAAPPQRIASLEERGHFSDTTASAAASDDEGSTAATDGSTLRTSPVINEPEQVHEGSESGASGAESIVGEQVSGRSSAYGEDMTTSVSKGPMVDSHETVQETSDFDFFDTSNQKLHSIRIVLLEKLVQKLPEIREVGGLNCIPMMQVILMLTTDLDNNGERDKNVLILLLNGLVNELHFNSSDVSQMAQRSPNNEVKLIIMRLLSILMSRTKLSTTSSFKAGSSQQDGNSVPALCSIVTTQTLINSNVVDLCLHILVSLIGFWKSYQQEMETSKSTQSQQPTSQLAVPASSTPLKPRNISSTPDMSPFFLKQYVRSHGDDIFESYPQLLTDMVLRLPYQMKKISSSIPNGKQINFTPVWLDQLCDYMMIQLTPSIRKQVRKLLSFICGSKEKYRQIRDFHALDSHMKEVKKICKSGGFTESSSYTGQGTIITLSYDSMISLIEHLKACGEIASNRIINWQTFCNKDPSVLAFFTQVSFLLDEGVSPIVLQLLQFGLCAPVAKPGDGGVKVPVTILQGSTSLSPADTDSNGECLNSILARQLISQIDSKLLSQFIQCFLLESNLTGLRWQAHSLIYNLFKSFESQYQEQLCLLETMWNLWPKVPNYGRKAAQFVDLLGYFTLKINTNSDKATEYTEKALLVLRTQNKLLMNHPNSTVYNSLQSLVEFDGYYLESEPCLVCNNPEVNYTNMKLSSLKADSRFTTTTHIIKLLGSHTISKVSLRISDIKRSKMVKTLNLYYNNRAVHSVVELKNKTNIWHKAKRCNLAALQTEVKIEFTLPIIACNFMIEYADFYENIQASSETLQCPRCSASVAANPGVCGNCGENVFQCHKCRAINYDEKDPFLCNSCGFCKYAKFDYVLTAKATCAVDPIENEEDRKKTVQTINTLLEKADRVYKTLVANKPTLELLLFRIQEHGLMHKMTDEIISSMANNTSAQTSGFVNRAIQQVAQKYCSDSKGAFDELSKIIQKVLASRKELVDYDNRQRERNANPLSASQGATRRDSKVIASLSSASGNCYGCASATTEHCITLLKALATVPKYLRLLCESGLLKDLLSYNLRHGKSNVRQEVRKLLCTLTYDNPRATTELNKMIMEKVMDSFKPKCGQMFEVSSNVRHEIALLVCSVAKEDSCWEQRFRCVMKLFLMSLKVENPAVLESITVPCMKVLINVIKPDAPTSKKNKDKSIEEIATVRTNGFQLNIDLQKWLFGDPKHTLKSWKQRCRKRPNIYPISDDNKGQYSDRVLKLVAKFAFRWRDKVLARKGLTFTVSLSRSNWLLSVLFNRFSRTVRLMACSLVEALLLIPSRQKEIIDLLTSYLDELGDAGEFAQEFFGLYYNIIQKDDWKYYLAVKGVLMKLGTLITKEIDHLNELEETTLNSDLSEGVALKMLVDLLSFFMEVKPIKQQYKSRLVAFVLNGYLSLRKLVVQRTKIIEEAQDTLLELLEEMTTGTESETASFMAVCVDAINKCKLDDLRTPVFIFERLCSIIYPEENDTSEFFINLEKDPQQEDFLQGRMLGNPYSSNDTGMGPLMRDIKNKICQDCELVALLEDDSGMELLVRNKIISLDLSVKEVYKKVWCVDNNESDAMRVVYRMRGLMGDATEEFIQTLDSKNSQNVDNEVVYKMANVMSSCGGLQVMLQRLNVIQDLSARCRPLLLVLLKLFGHCVNVKSNRQMLIEPHLNAVGSMLNILKMFFTTDATESLTGPSTAGKPSSLEQLLHIMEHILVEASNESDHNYDNFCRETCGSKGDIKFLLSAISSPSIRGNNTVIQLVLRIIPLMTNSDVEKNKILLDHFKCHLNFNKFDYEHSHEDDFTIDCFCILVNGIENNANANRLKDFILENKVVADALEYLTIHAPPVKTAILANSDTWKEFTQRPALKYVLRILTGLSSGHEPTQLLINVDSIPIIHGLEQVSSDSHVGSLAEILLEVLLKNPKVAEKIKSVRKQTKEEKKKLAMGVRQKQLAELGMRANEKGQVTASSVILRQVEDLGEEQGLVCIICREGYKFQPTKVIGIYTFTKKCNIEPFDMSARKIGYSTVSHFNIVHVDCHKLAVRHARSRDEWDCATLQNANTKCNGILPLWGPSVQESAFASALAMHNNYLQECTGYRDIGYASTVHDLKLLLLKFASEESFSVDTGGGGHQSNIHLIPYLIHMALYVINTTRCVSREKSKLTAFLECLPSKWVEQSFETEGPHYWLAMYVILNPSSMWTKHRIPFLKRLIVLAQARNCNPKGCVLLEDKSCKDYHVYKASLLFFALIDGLYTILFKNVTVENNAIDSWPNVLADYIRNNDVQISETAEKLLKYYENDVLPCQSFEEYADVVGLLHEITQPNNFVANTLSV</sequence>
<comment type="similarity">
    <text evidence="1">Belongs to the UBR4 family.</text>
</comment>
<evidence type="ECO:0000313" key="6">
    <source>
        <dbReference type="Proteomes" id="UP000288716"/>
    </source>
</evidence>
<accession>A0A443SGW0</accession>
<feature type="compositionally biased region" description="Polar residues" evidence="2">
    <location>
        <begin position="312"/>
        <end position="323"/>
    </location>
</feature>
<feature type="compositionally biased region" description="Low complexity" evidence="2">
    <location>
        <begin position="296"/>
        <end position="307"/>
    </location>
</feature>
<feature type="domain" description="E3 ubiquitin ligase UBR4 C-terminal" evidence="3">
    <location>
        <begin position="1534"/>
        <end position="2342"/>
    </location>
</feature>
<protein>
    <submittedName>
        <fullName evidence="5">E3 ubiquitin-protein ligase UBR4-like protein</fullName>
    </submittedName>
</protein>
<dbReference type="OrthoDB" id="30336at2759"/>
<feature type="compositionally biased region" description="Low complexity" evidence="2">
    <location>
        <begin position="41"/>
        <end position="60"/>
    </location>
</feature>
<dbReference type="PANTHER" id="PTHR21725">
    <property type="entry name" value="E3 UBIQUITIN-PROTEIN LIGASE UBR4"/>
    <property type="match status" value="1"/>
</dbReference>
<dbReference type="VEuPathDB" id="VectorBase:LDEU005280"/>
<dbReference type="InterPro" id="IPR045189">
    <property type="entry name" value="UBR4-like"/>
</dbReference>
<keyword evidence="1" id="KW-0479">Metal-binding</keyword>
<evidence type="ECO:0000313" key="5">
    <source>
        <dbReference type="EMBL" id="RWS26760.1"/>
    </source>
</evidence>
<keyword evidence="1" id="KW-0862">Zinc</keyword>
<dbReference type="InterPro" id="IPR056530">
    <property type="entry name" value="UBR4-like_dom"/>
</dbReference>
<feature type="region of interest" description="UBR4 E3 catalytic module" evidence="1">
    <location>
        <begin position="1895"/>
        <end position="2360"/>
    </location>
</feature>
<dbReference type="InterPro" id="IPR025704">
    <property type="entry name" value="E3_Ub_ligase_UBR4_C"/>
</dbReference>
<feature type="compositionally biased region" description="Low complexity" evidence="2">
    <location>
        <begin position="81"/>
        <end position="93"/>
    </location>
</feature>
<feature type="non-terminal residue" evidence="5">
    <location>
        <position position="1"/>
    </location>
</feature>
<dbReference type="STRING" id="299467.A0A443SGW0"/>
<evidence type="ECO:0000256" key="2">
    <source>
        <dbReference type="SAM" id="MobiDB-lite"/>
    </source>
</evidence>
<feature type="domain" description="E3 ubiquitin-protein ligase UBR4-like" evidence="4">
    <location>
        <begin position="878"/>
        <end position="1006"/>
    </location>
</feature>
<keyword evidence="6" id="KW-1185">Reference proteome</keyword>
<evidence type="ECO:0000259" key="4">
    <source>
        <dbReference type="Pfam" id="PF24079"/>
    </source>
</evidence>
<dbReference type="PANTHER" id="PTHR21725:SF1">
    <property type="entry name" value="E3 UBIQUITIN-PROTEIN LIGASE UBR4"/>
    <property type="match status" value="1"/>
</dbReference>
<feature type="region of interest" description="Disordered" evidence="2">
    <location>
        <begin position="1"/>
        <end position="118"/>
    </location>
</feature>
<reference evidence="5 6" key="1">
    <citation type="journal article" date="2018" name="Gigascience">
        <title>Genomes of trombidid mites reveal novel predicted allergens and laterally-transferred genes associated with secondary metabolism.</title>
        <authorList>
            <person name="Dong X."/>
            <person name="Chaisiri K."/>
            <person name="Xia D."/>
            <person name="Armstrong S.D."/>
            <person name="Fang Y."/>
            <person name="Donnelly M.J."/>
            <person name="Kadowaki T."/>
            <person name="McGarry J.W."/>
            <person name="Darby A.C."/>
            <person name="Makepeace B.L."/>
        </authorList>
    </citation>
    <scope>NUCLEOTIDE SEQUENCE [LARGE SCALE GENOMIC DNA]</scope>
    <source>
        <strain evidence="5">UoL-UT</strain>
    </source>
</reference>
<dbReference type="GO" id="GO:0008270">
    <property type="term" value="F:zinc ion binding"/>
    <property type="evidence" value="ECO:0007669"/>
    <property type="project" value="UniProtKB-KW"/>
</dbReference>
<dbReference type="PROSITE" id="PS52043">
    <property type="entry name" value="UBR4_E3"/>
    <property type="match status" value="1"/>
</dbReference>
<dbReference type="EMBL" id="NCKV01002496">
    <property type="protein sequence ID" value="RWS26760.1"/>
    <property type="molecule type" value="Genomic_DNA"/>
</dbReference>
<dbReference type="Pfam" id="PF13764">
    <property type="entry name" value="E3_UbLigase_R4"/>
    <property type="match status" value="1"/>
</dbReference>
<feature type="region of interest" description="Disordered" evidence="2">
    <location>
        <begin position="296"/>
        <end position="323"/>
    </location>
</feature>
<gene>
    <name evidence="5" type="ORF">B4U80_10273</name>
</gene>
<keyword evidence="1" id="KW-0863">Zinc-finger</keyword>